<dbReference type="SUPFAM" id="SSF48452">
    <property type="entry name" value="TPR-like"/>
    <property type="match status" value="1"/>
</dbReference>
<protein>
    <submittedName>
        <fullName evidence="8">Membrane protein</fullName>
    </submittedName>
</protein>
<organism evidence="8 9">
    <name type="scientific">Sphingobacterium griseoflavum</name>
    <dbReference type="NCBI Taxonomy" id="1474952"/>
    <lineage>
        <taxon>Bacteria</taxon>
        <taxon>Pseudomonadati</taxon>
        <taxon>Bacteroidota</taxon>
        <taxon>Sphingobacteriia</taxon>
        <taxon>Sphingobacteriales</taxon>
        <taxon>Sphingobacteriaceae</taxon>
        <taxon>Sphingobacterium</taxon>
    </lineage>
</organism>
<evidence type="ECO:0000256" key="1">
    <source>
        <dbReference type="ARBA" id="ARBA00004442"/>
    </source>
</evidence>
<dbReference type="InterPro" id="IPR033985">
    <property type="entry name" value="SusD-like_N"/>
</dbReference>
<feature type="domain" description="RagB/SusD" evidence="6">
    <location>
        <begin position="382"/>
        <end position="508"/>
    </location>
</feature>
<feature type="domain" description="SusD-like N-terminal" evidence="7">
    <location>
        <begin position="92"/>
        <end position="222"/>
    </location>
</feature>
<evidence type="ECO:0000259" key="7">
    <source>
        <dbReference type="Pfam" id="PF14322"/>
    </source>
</evidence>
<accession>A0ABQ3HXK8</accession>
<dbReference type="CDD" id="cd08977">
    <property type="entry name" value="SusD"/>
    <property type="match status" value="1"/>
</dbReference>
<comment type="subcellular location">
    <subcellularLocation>
        <location evidence="1">Cell outer membrane</location>
    </subcellularLocation>
</comment>
<name>A0ABQ3HXK8_9SPHI</name>
<evidence type="ECO:0000313" key="9">
    <source>
        <dbReference type="Proteomes" id="UP000620550"/>
    </source>
</evidence>
<evidence type="ECO:0000256" key="5">
    <source>
        <dbReference type="ARBA" id="ARBA00023237"/>
    </source>
</evidence>
<reference evidence="9" key="1">
    <citation type="journal article" date="2019" name="Int. J. Syst. Evol. Microbiol.">
        <title>The Global Catalogue of Microorganisms (GCM) 10K type strain sequencing project: providing services to taxonomists for standard genome sequencing and annotation.</title>
        <authorList>
            <consortium name="The Broad Institute Genomics Platform"/>
            <consortium name="The Broad Institute Genome Sequencing Center for Infectious Disease"/>
            <person name="Wu L."/>
            <person name="Ma J."/>
        </authorList>
    </citation>
    <scope>NUCLEOTIDE SEQUENCE [LARGE SCALE GENOMIC DNA]</scope>
    <source>
        <strain evidence="9">CGMCC 1.12966</strain>
    </source>
</reference>
<proteinExistence type="inferred from homology"/>
<keyword evidence="4" id="KW-0472">Membrane</keyword>
<evidence type="ECO:0000259" key="6">
    <source>
        <dbReference type="Pfam" id="PF07980"/>
    </source>
</evidence>
<keyword evidence="9" id="KW-1185">Reference proteome</keyword>
<dbReference type="Pfam" id="PF07980">
    <property type="entry name" value="SusD_RagB"/>
    <property type="match status" value="1"/>
</dbReference>
<sequence length="510" mass="56973">MNFNKIIVGLCLSALIGGTFFSCSKLSEEPYGIVNSNSFYKTADDAVSGLIYAYAILPEVGYYSRGYYIITELPTENLTAKSDAGQANFELDQLRTTSTNADLDNLWTYLYRGIARANAVIANVPNVPNMPEADQNQIIGEGYFLRALHYFNLVRLFGEVPLRLEPLVEAEQIPAEKSTIPQIYEVIINDLKQGEALMTLNKNFEGRANRAAAQALLAKVYLHMASSGSSNALGYDFVGNADLLYQEALTYADKVVNQQQVFNFTDILPDIWNTEVYKNAAVSEHIFDAAVDRTGEREGNYSKLPNMFLPDPGFVMTIPYNPSDPNSSMINIGRGWNHFQMEAAHFDSYNDSDKRKTDLIVSQVVNPDGNTIELGINDFSRPFTRKFIDPLRDADKMSTNSPIIRFSDILLVYAEAAGPTVEGYAAVNKIRTRAGLGPLPANLSMSEFRQAVIEERAYELAFEGNRLFDLRRTNTMQKILVEKYGKSITSGAYFFPIPQRELDANPLMKP</sequence>
<evidence type="ECO:0000256" key="3">
    <source>
        <dbReference type="ARBA" id="ARBA00022729"/>
    </source>
</evidence>
<comment type="caution">
    <text evidence="8">The sequence shown here is derived from an EMBL/GenBank/DDBJ whole genome shotgun (WGS) entry which is preliminary data.</text>
</comment>
<evidence type="ECO:0000256" key="4">
    <source>
        <dbReference type="ARBA" id="ARBA00023136"/>
    </source>
</evidence>
<evidence type="ECO:0000313" key="8">
    <source>
        <dbReference type="EMBL" id="GHE44800.1"/>
    </source>
</evidence>
<dbReference type="Pfam" id="PF14322">
    <property type="entry name" value="SusD-like_3"/>
    <property type="match status" value="1"/>
</dbReference>
<comment type="similarity">
    <text evidence="2">Belongs to the SusD family.</text>
</comment>
<dbReference type="Gene3D" id="1.25.40.390">
    <property type="match status" value="1"/>
</dbReference>
<keyword evidence="3" id="KW-0732">Signal</keyword>
<dbReference type="RefSeq" id="WP_189627520.1">
    <property type="nucleotide sequence ID" value="NZ_BNAF01000012.1"/>
</dbReference>
<dbReference type="EMBL" id="BNAF01000012">
    <property type="protein sequence ID" value="GHE44800.1"/>
    <property type="molecule type" value="Genomic_DNA"/>
</dbReference>
<dbReference type="InterPro" id="IPR012944">
    <property type="entry name" value="SusD_RagB_dom"/>
</dbReference>
<gene>
    <name evidence="8" type="ORF">GCM10017764_30030</name>
</gene>
<dbReference type="InterPro" id="IPR011990">
    <property type="entry name" value="TPR-like_helical_dom_sf"/>
</dbReference>
<dbReference type="Proteomes" id="UP000620550">
    <property type="component" value="Unassembled WGS sequence"/>
</dbReference>
<keyword evidence="5" id="KW-0998">Cell outer membrane</keyword>
<evidence type="ECO:0000256" key="2">
    <source>
        <dbReference type="ARBA" id="ARBA00006275"/>
    </source>
</evidence>
<dbReference type="PROSITE" id="PS51257">
    <property type="entry name" value="PROKAR_LIPOPROTEIN"/>
    <property type="match status" value="1"/>
</dbReference>